<evidence type="ECO:0000256" key="1">
    <source>
        <dbReference type="SAM" id="MobiDB-lite"/>
    </source>
</evidence>
<dbReference type="EMBL" id="JBHMAR010000009">
    <property type="protein sequence ID" value="MFB9735687.1"/>
    <property type="molecule type" value="Genomic_DNA"/>
</dbReference>
<accession>A0ABV5VDC2</accession>
<organism evidence="2 3">
    <name type="scientific">Streptomyces thermocoprophilus</name>
    <dbReference type="NCBI Taxonomy" id="78356"/>
    <lineage>
        <taxon>Bacteria</taxon>
        <taxon>Bacillati</taxon>
        <taxon>Actinomycetota</taxon>
        <taxon>Actinomycetes</taxon>
        <taxon>Kitasatosporales</taxon>
        <taxon>Streptomycetaceae</taxon>
        <taxon>Streptomyces</taxon>
    </lineage>
</organism>
<comment type="caution">
    <text evidence="2">The sequence shown here is derived from an EMBL/GenBank/DDBJ whole genome shotgun (WGS) entry which is preliminary data.</text>
</comment>
<protein>
    <recommendedName>
        <fullName evidence="4">Nucleoside diphosphate kinase-like domain-containing protein</fullName>
    </recommendedName>
</protein>
<feature type="region of interest" description="Disordered" evidence="1">
    <location>
        <begin position="323"/>
        <end position="347"/>
    </location>
</feature>
<dbReference type="Gene3D" id="3.30.70.141">
    <property type="entry name" value="Nucleoside diphosphate kinase-like domain"/>
    <property type="match status" value="1"/>
</dbReference>
<dbReference type="InterPro" id="IPR036850">
    <property type="entry name" value="NDK-like_dom_sf"/>
</dbReference>
<keyword evidence="3" id="KW-1185">Reference proteome</keyword>
<proteinExistence type="predicted"/>
<evidence type="ECO:0008006" key="4">
    <source>
        <dbReference type="Google" id="ProtNLM"/>
    </source>
</evidence>
<gene>
    <name evidence="2" type="ORF">ACFFRO_11155</name>
</gene>
<name>A0ABV5VDC2_9ACTN</name>
<evidence type="ECO:0000313" key="2">
    <source>
        <dbReference type="EMBL" id="MFB9735687.1"/>
    </source>
</evidence>
<reference evidence="2 3" key="1">
    <citation type="submission" date="2024-09" db="EMBL/GenBank/DDBJ databases">
        <authorList>
            <person name="Sun Q."/>
            <person name="Mori K."/>
        </authorList>
    </citation>
    <scope>NUCLEOTIDE SEQUENCE [LARGE SCALE GENOMIC DNA]</scope>
    <source>
        <strain evidence="2 3">JCM 10918</strain>
    </source>
</reference>
<dbReference type="RefSeq" id="WP_385858748.1">
    <property type="nucleotide sequence ID" value="NZ_JBHMAR010000009.1"/>
</dbReference>
<evidence type="ECO:0000313" key="3">
    <source>
        <dbReference type="Proteomes" id="UP001589703"/>
    </source>
</evidence>
<dbReference type="Proteomes" id="UP001589703">
    <property type="component" value="Unassembled WGS sequence"/>
</dbReference>
<dbReference type="SUPFAM" id="SSF54919">
    <property type="entry name" value="Nucleoside diphosphate kinase, NDK"/>
    <property type="match status" value="1"/>
</dbReference>
<sequence length="347" mass="37750">MTSTPAAHDPRVPDEAQWSALTVSATKRELFAEDLYFRECWADALDVFGGQPPAGGTPAAGDSGARAAAGTAAAALGPLGLLSFKCDGMAARRADRTLRYLSDQGFSILGSARIRHNRHSMRELWRYNWHVYTTDRLALMTLMHSVTESLLLIVHDERYDPAVPGSVRLADLKGSADPEARGPEHLRTVLDPPNKIINFVHVADEPADIVREVGIFLDRPERRALLTRVRDADPETARQQAYEEVARLEAELPANDFDLDAALKRLEAVTDAEALGRITTAVSGGARLSWDELCGLLDPADPAVDTWDFVRVATEVLDADRPASADLLPPSSAEEWRRLGPGADGSA</sequence>